<comment type="caution">
    <text evidence="1">The sequence shown here is derived from an EMBL/GenBank/DDBJ whole genome shotgun (WGS) entry which is preliminary data.</text>
</comment>
<dbReference type="Proteomes" id="UP001234178">
    <property type="component" value="Unassembled WGS sequence"/>
</dbReference>
<accession>A0ABR0A2S6</accession>
<evidence type="ECO:0000313" key="2">
    <source>
        <dbReference type="Proteomes" id="UP001234178"/>
    </source>
</evidence>
<protein>
    <submittedName>
        <fullName evidence="1">Uncharacterized protein</fullName>
    </submittedName>
</protein>
<reference evidence="1 2" key="1">
    <citation type="journal article" date="2023" name="Nucleic Acids Res.">
        <title>The hologenome of Daphnia magna reveals possible DNA methylation and microbiome-mediated evolution of the host genome.</title>
        <authorList>
            <person name="Chaturvedi A."/>
            <person name="Li X."/>
            <person name="Dhandapani V."/>
            <person name="Marshall H."/>
            <person name="Kissane S."/>
            <person name="Cuenca-Cambronero M."/>
            <person name="Asole G."/>
            <person name="Calvet F."/>
            <person name="Ruiz-Romero M."/>
            <person name="Marangio P."/>
            <person name="Guigo R."/>
            <person name="Rago D."/>
            <person name="Mirbahai L."/>
            <person name="Eastwood N."/>
            <person name="Colbourne J.K."/>
            <person name="Zhou J."/>
            <person name="Mallon E."/>
            <person name="Orsini L."/>
        </authorList>
    </citation>
    <scope>NUCLEOTIDE SEQUENCE [LARGE SCALE GENOMIC DNA]</scope>
    <source>
        <strain evidence="1">LRV0_1</strain>
    </source>
</reference>
<gene>
    <name evidence="1" type="ORF">OUZ56_001460</name>
</gene>
<evidence type="ECO:0000313" key="1">
    <source>
        <dbReference type="EMBL" id="KAK4019440.1"/>
    </source>
</evidence>
<name>A0ABR0A2S6_9CRUS</name>
<keyword evidence="2" id="KW-1185">Reference proteome</keyword>
<organism evidence="1 2">
    <name type="scientific">Daphnia magna</name>
    <dbReference type="NCBI Taxonomy" id="35525"/>
    <lineage>
        <taxon>Eukaryota</taxon>
        <taxon>Metazoa</taxon>
        <taxon>Ecdysozoa</taxon>
        <taxon>Arthropoda</taxon>
        <taxon>Crustacea</taxon>
        <taxon>Branchiopoda</taxon>
        <taxon>Diplostraca</taxon>
        <taxon>Cladocera</taxon>
        <taxon>Anomopoda</taxon>
        <taxon>Daphniidae</taxon>
        <taxon>Daphnia</taxon>
    </lineage>
</organism>
<sequence length="84" mass="9198">MLPAQYQTITSALIYQIRNYREGQFMAEATPSPPAGAVRRFSGWTADAPTSAPYGGCLMAAAAITKKLGRRRAALPFRRTDDFT</sequence>
<proteinExistence type="predicted"/>
<dbReference type="EMBL" id="JAOYFB010000036">
    <property type="protein sequence ID" value="KAK4019440.1"/>
    <property type="molecule type" value="Genomic_DNA"/>
</dbReference>